<keyword evidence="3" id="KW-1185">Reference proteome</keyword>
<organism evidence="2">
    <name type="scientific">Triticum aestivum</name>
    <name type="common">Wheat</name>
    <dbReference type="NCBI Taxonomy" id="4565"/>
    <lineage>
        <taxon>Eukaryota</taxon>
        <taxon>Viridiplantae</taxon>
        <taxon>Streptophyta</taxon>
        <taxon>Embryophyta</taxon>
        <taxon>Tracheophyta</taxon>
        <taxon>Spermatophyta</taxon>
        <taxon>Magnoliopsida</taxon>
        <taxon>Liliopsida</taxon>
        <taxon>Poales</taxon>
        <taxon>Poaceae</taxon>
        <taxon>BOP clade</taxon>
        <taxon>Pooideae</taxon>
        <taxon>Triticodae</taxon>
        <taxon>Triticeae</taxon>
        <taxon>Triticinae</taxon>
        <taxon>Triticum</taxon>
    </lineage>
</organism>
<feature type="region of interest" description="Disordered" evidence="1">
    <location>
        <begin position="58"/>
        <end position="98"/>
    </location>
</feature>
<dbReference type="EnsemblPlants" id="TraesCS2B02G197800.1">
    <property type="protein sequence ID" value="TraesCS2B02G197800.1"/>
    <property type="gene ID" value="TraesCS2B02G197800"/>
</dbReference>
<evidence type="ECO:0000313" key="3">
    <source>
        <dbReference type="Proteomes" id="UP000019116"/>
    </source>
</evidence>
<accession>A0A3B6C2X0</accession>
<sequence length="134" mass="14846">MLLPRLRWSPTVVTSPPLLLTDLERINPPPHNVAIGIYSAKGEKKVASRAARCGSFVGDGADGERRAVPRRPRPTDDASVDSRFGADRSTRSSRRNVSGIHRHMLGNVRHIHVLCNLLPEEDTTLEEIVKIPLE</sequence>
<protein>
    <submittedName>
        <fullName evidence="2">Uncharacterized protein</fullName>
    </submittedName>
</protein>
<evidence type="ECO:0000256" key="1">
    <source>
        <dbReference type="SAM" id="MobiDB-lite"/>
    </source>
</evidence>
<reference evidence="2" key="1">
    <citation type="submission" date="2018-08" db="EMBL/GenBank/DDBJ databases">
        <authorList>
            <person name="Rossello M."/>
        </authorList>
    </citation>
    <scope>NUCLEOTIDE SEQUENCE [LARGE SCALE GENOMIC DNA]</scope>
    <source>
        <strain evidence="2">cv. Chinese Spring</strain>
    </source>
</reference>
<evidence type="ECO:0000313" key="2">
    <source>
        <dbReference type="EnsemblPlants" id="TraesCS2B02G197800.1"/>
    </source>
</evidence>
<dbReference type="AlphaFoldDB" id="A0A3B6C2X0"/>
<dbReference type="Proteomes" id="UP000019116">
    <property type="component" value="Chromosome 2B"/>
</dbReference>
<dbReference type="Gramene" id="TraesCS2B03G0475900.1">
    <property type="protein sequence ID" value="TraesCS2B03G0475900.1.CDS"/>
    <property type="gene ID" value="TraesCS2B03G0475900"/>
</dbReference>
<proteinExistence type="predicted"/>
<dbReference type="Gramene" id="TraesCS2B02G197800.1">
    <property type="protein sequence ID" value="TraesCS2B02G197800.1"/>
    <property type="gene ID" value="TraesCS2B02G197800"/>
</dbReference>
<dbReference type="OMA" id="HIHVLCN"/>
<name>A0A3B6C2X0_WHEAT</name>
<reference evidence="2" key="2">
    <citation type="submission" date="2018-10" db="UniProtKB">
        <authorList>
            <consortium name="EnsemblPlants"/>
        </authorList>
    </citation>
    <scope>IDENTIFICATION</scope>
</reference>